<gene>
    <name evidence="1" type="ORF">GSPATT00001738001</name>
</gene>
<protein>
    <submittedName>
        <fullName evidence="1">Uncharacterized protein</fullName>
    </submittedName>
</protein>
<reference evidence="1 2" key="1">
    <citation type="journal article" date="2006" name="Nature">
        <title>Global trends of whole-genome duplications revealed by the ciliate Paramecium tetraurelia.</title>
        <authorList>
            <consortium name="Genoscope"/>
            <person name="Aury J.-M."/>
            <person name="Jaillon O."/>
            <person name="Duret L."/>
            <person name="Noel B."/>
            <person name="Jubin C."/>
            <person name="Porcel B.M."/>
            <person name="Segurens B."/>
            <person name="Daubin V."/>
            <person name="Anthouard V."/>
            <person name="Aiach N."/>
            <person name="Arnaiz O."/>
            <person name="Billaut A."/>
            <person name="Beisson J."/>
            <person name="Blanc I."/>
            <person name="Bouhouche K."/>
            <person name="Camara F."/>
            <person name="Duharcourt S."/>
            <person name="Guigo R."/>
            <person name="Gogendeau D."/>
            <person name="Katinka M."/>
            <person name="Keller A.-M."/>
            <person name="Kissmehl R."/>
            <person name="Klotz C."/>
            <person name="Koll F."/>
            <person name="Le Moue A."/>
            <person name="Lepere C."/>
            <person name="Malinsky S."/>
            <person name="Nowacki M."/>
            <person name="Nowak J.K."/>
            <person name="Plattner H."/>
            <person name="Poulain J."/>
            <person name="Ruiz F."/>
            <person name="Serrano V."/>
            <person name="Zagulski M."/>
            <person name="Dessen P."/>
            <person name="Betermier M."/>
            <person name="Weissenbach J."/>
            <person name="Scarpelli C."/>
            <person name="Schachter V."/>
            <person name="Sperling L."/>
            <person name="Meyer E."/>
            <person name="Cohen J."/>
            <person name="Wincker P."/>
        </authorList>
    </citation>
    <scope>NUCLEOTIDE SEQUENCE [LARGE SCALE GENOMIC DNA]</scope>
    <source>
        <strain evidence="1 2">Stock d4-2</strain>
    </source>
</reference>
<organism evidence="1 2">
    <name type="scientific">Paramecium tetraurelia</name>
    <dbReference type="NCBI Taxonomy" id="5888"/>
    <lineage>
        <taxon>Eukaryota</taxon>
        <taxon>Sar</taxon>
        <taxon>Alveolata</taxon>
        <taxon>Ciliophora</taxon>
        <taxon>Intramacronucleata</taxon>
        <taxon>Oligohymenophorea</taxon>
        <taxon>Peniculida</taxon>
        <taxon>Parameciidae</taxon>
        <taxon>Paramecium</taxon>
    </lineage>
</organism>
<name>A0D6N0_PARTE</name>
<evidence type="ECO:0000313" key="2">
    <source>
        <dbReference type="Proteomes" id="UP000000600"/>
    </source>
</evidence>
<accession>A0D6N0</accession>
<dbReference type="InParanoid" id="A0D6N0"/>
<proteinExistence type="predicted"/>
<evidence type="ECO:0000313" key="1">
    <source>
        <dbReference type="EMBL" id="CAK78697.1"/>
    </source>
</evidence>
<dbReference type="GeneID" id="5031879"/>
<sequence length="63" mass="7527">MPQLKDQKAVDEEGKFEFDTSQKKFFIFVQPETEKQDLDIRKENGQHALLVGFYQKYKKCLQN</sequence>
<keyword evidence="2" id="KW-1185">Reference proteome</keyword>
<dbReference type="AlphaFoldDB" id="A0D6N0"/>
<dbReference type="RefSeq" id="XP_001446094.1">
    <property type="nucleotide sequence ID" value="XM_001446057.1"/>
</dbReference>
<dbReference type="HOGENOM" id="CLU_2890614_0_0_1"/>
<dbReference type="KEGG" id="ptm:GSPATT00001738001"/>
<dbReference type="EMBL" id="CT868318">
    <property type="protein sequence ID" value="CAK78697.1"/>
    <property type="molecule type" value="Genomic_DNA"/>
</dbReference>
<dbReference type="Proteomes" id="UP000000600">
    <property type="component" value="Unassembled WGS sequence"/>
</dbReference>